<dbReference type="InterPro" id="IPR007527">
    <property type="entry name" value="Znf_SWIM"/>
</dbReference>
<feature type="non-terminal residue" evidence="3">
    <location>
        <position position="1"/>
    </location>
</feature>
<dbReference type="HOGENOM" id="CLU_3001992_0_0_1"/>
<evidence type="ECO:0000259" key="2">
    <source>
        <dbReference type="PROSITE" id="PS50966"/>
    </source>
</evidence>
<keyword evidence="1" id="KW-0863">Zinc-finger</keyword>
<sequence>DWKKCAATEIMYPLNPKYKPDVCHWVCTCPSFASSQFPICKHLVQMVEDILQVFFYE</sequence>
<dbReference type="PROSITE" id="PS50966">
    <property type="entry name" value="ZF_SWIM"/>
    <property type="match status" value="1"/>
</dbReference>
<evidence type="ECO:0000256" key="1">
    <source>
        <dbReference type="PROSITE-ProRule" id="PRU00325"/>
    </source>
</evidence>
<dbReference type="OrthoDB" id="2661395at2759"/>
<proteinExistence type="predicted"/>
<gene>
    <name evidence="3" type="ORF">GYMLUDRAFT_107178</name>
</gene>
<name>A0A0D0CBY8_9AGAR</name>
<evidence type="ECO:0000313" key="3">
    <source>
        <dbReference type="EMBL" id="KIK52423.1"/>
    </source>
</evidence>
<dbReference type="EMBL" id="KN834843">
    <property type="protein sequence ID" value="KIK52423.1"/>
    <property type="molecule type" value="Genomic_DNA"/>
</dbReference>
<keyword evidence="1" id="KW-0862">Zinc</keyword>
<keyword evidence="4" id="KW-1185">Reference proteome</keyword>
<dbReference type="Proteomes" id="UP000053593">
    <property type="component" value="Unassembled WGS sequence"/>
</dbReference>
<reference evidence="3 4" key="1">
    <citation type="submission" date="2014-04" db="EMBL/GenBank/DDBJ databases">
        <title>Evolutionary Origins and Diversification of the Mycorrhizal Mutualists.</title>
        <authorList>
            <consortium name="DOE Joint Genome Institute"/>
            <consortium name="Mycorrhizal Genomics Consortium"/>
            <person name="Kohler A."/>
            <person name="Kuo A."/>
            <person name="Nagy L.G."/>
            <person name="Floudas D."/>
            <person name="Copeland A."/>
            <person name="Barry K.W."/>
            <person name="Cichocki N."/>
            <person name="Veneault-Fourrey C."/>
            <person name="LaButti K."/>
            <person name="Lindquist E.A."/>
            <person name="Lipzen A."/>
            <person name="Lundell T."/>
            <person name="Morin E."/>
            <person name="Murat C."/>
            <person name="Riley R."/>
            <person name="Ohm R."/>
            <person name="Sun H."/>
            <person name="Tunlid A."/>
            <person name="Henrissat B."/>
            <person name="Grigoriev I.V."/>
            <person name="Hibbett D.S."/>
            <person name="Martin F."/>
        </authorList>
    </citation>
    <scope>NUCLEOTIDE SEQUENCE [LARGE SCALE GENOMIC DNA]</scope>
    <source>
        <strain evidence="3 4">FD-317 M1</strain>
    </source>
</reference>
<dbReference type="AlphaFoldDB" id="A0A0D0CBY8"/>
<feature type="non-terminal residue" evidence="3">
    <location>
        <position position="57"/>
    </location>
</feature>
<accession>A0A0D0CBY8</accession>
<dbReference type="GO" id="GO:0008270">
    <property type="term" value="F:zinc ion binding"/>
    <property type="evidence" value="ECO:0007669"/>
    <property type="project" value="UniProtKB-KW"/>
</dbReference>
<evidence type="ECO:0000313" key="4">
    <source>
        <dbReference type="Proteomes" id="UP000053593"/>
    </source>
</evidence>
<organism evidence="3 4">
    <name type="scientific">Collybiopsis luxurians FD-317 M1</name>
    <dbReference type="NCBI Taxonomy" id="944289"/>
    <lineage>
        <taxon>Eukaryota</taxon>
        <taxon>Fungi</taxon>
        <taxon>Dikarya</taxon>
        <taxon>Basidiomycota</taxon>
        <taxon>Agaricomycotina</taxon>
        <taxon>Agaricomycetes</taxon>
        <taxon>Agaricomycetidae</taxon>
        <taxon>Agaricales</taxon>
        <taxon>Marasmiineae</taxon>
        <taxon>Omphalotaceae</taxon>
        <taxon>Collybiopsis</taxon>
        <taxon>Collybiopsis luxurians</taxon>
    </lineage>
</organism>
<keyword evidence="1" id="KW-0479">Metal-binding</keyword>
<protein>
    <recommendedName>
        <fullName evidence="2">SWIM-type domain-containing protein</fullName>
    </recommendedName>
</protein>
<feature type="domain" description="SWIM-type" evidence="2">
    <location>
        <begin position="12"/>
        <end position="51"/>
    </location>
</feature>